<evidence type="ECO:0000256" key="4">
    <source>
        <dbReference type="ARBA" id="ARBA00022679"/>
    </source>
</evidence>
<evidence type="ECO:0000259" key="12">
    <source>
        <dbReference type="PROSITE" id="PS50113"/>
    </source>
</evidence>
<sequence length="1153" mass="130605">MERPMADSQAKIRELEKKVTRLEREACKARKAESRLKKKEEEFQVFRKMLIDLSRNIIFLRSLIDMPELYLDGQWRIVGCSGNFVRLSPKAAEFARKKKHLREFLREGDFKKIEKYLDRVEALRTLPFEEGNAWRLRYKGPNGRDRIGKTWTGFANSAGGHNWSIVSENGKRRFRHAPHIEDNMDCYLVSAREYGGPDEDLKISCKFRTSANPGFIRDLSVVLSAASGLEETLPDLVGYTVCTGARDNTEASIQRQQHGLITIVESLEPDTEYRVTVERTGGRIRRSVENLSSGVPLAELEIVDPNAIYDRLNHVGFTTFSGELEVEDIEIYTRKTRFPIEQFKIPFEVETEIRYPKLEGRFYRLRLGMGQSNGRVLNTLLFEDVTEARIAEEHLKRSEKYIRTLVEKAYELIVILEPHGRIHYISPSVENVLGFDSAEVAGRMIFDFIHREDLPRANKIFAALVAEAGGSVSASFRIIDKAGNWRNLEGTGRNLIAEPSIRGIVINAHDITENLKAERDLREREEWFRLVFDGSRDAIFITGEDSGFVEVNEAAVTLTGYSKPELLKMKIPDLHDEFDRQAYYKFFDRIMAGENIISESKIRRKDGSKVFTEFSNRRIIIRGVPYMHTIARDVADRKEADQALHESGERYRLLIENAGHPIYMIDFEGTILMLNNLAAGYLEMSPEQVTGRSIWELFHPRLASRHLKDVFQALSGAGGVDIEYQVRLQGKKMWFKVNIQPYGKVDGRAVAQVIAQDITELKQAQGQLRKERDSLEIRLSEGTAALRHSELRLQESLKELTCLFNIRQEFDQEQSIETTLTSCAAHIRKTLHQPENKIVGINLDGVQMTTEGWDYLTENYVESLLQIGGVKRGFLRVKALRPHVEFLPFEQDLIRHAGAALSDFIHNRELRAQLIQTEKMAAAGRLAAGVAHEINNPLGAIKNSLYIIKRSIPGNHPDYAYFELMNSEIDRVAGIIAQLYNLYKPSSQEVQAVDLQVIVGNVLKMLESQVRRRKIVVQNEIEGSGFSPRLSVNQITQVLYNLILNAVQAMPQGGRLTLGLTKAGGSHELWISDTGPGIPDEVLPHIFEPFFTTKTKGGNPSEGMGIGLSLSRSFMEALGGKITVNTKVGWGTTFSLIFPAKIARGETKPPDAS</sequence>
<dbReference type="SMART" id="SM00387">
    <property type="entry name" value="HATPase_c"/>
    <property type="match status" value="1"/>
</dbReference>
<evidence type="ECO:0000256" key="7">
    <source>
        <dbReference type="ARBA" id="ARBA00022840"/>
    </source>
</evidence>
<comment type="catalytic activity">
    <reaction evidence="1">
        <text>ATP + protein L-histidine = ADP + protein N-phospho-L-histidine.</text>
        <dbReference type="EC" id="2.7.13.3"/>
    </reaction>
</comment>
<dbReference type="SUPFAM" id="SSF47384">
    <property type="entry name" value="Homodimeric domain of signal transducing histidine kinase"/>
    <property type="match status" value="1"/>
</dbReference>
<gene>
    <name evidence="13" type="ORF">A3F83_09415</name>
</gene>
<organism evidence="13 14">
    <name type="scientific">Candidatus Glassbacteria bacterium RIFCSPLOWO2_12_FULL_58_11</name>
    <dbReference type="NCBI Taxonomy" id="1817867"/>
    <lineage>
        <taxon>Bacteria</taxon>
        <taxon>Candidatus Glassiibacteriota</taxon>
    </lineage>
</organism>
<dbReference type="CDD" id="cd00082">
    <property type="entry name" value="HisKA"/>
    <property type="match status" value="1"/>
</dbReference>
<dbReference type="SMART" id="SM00091">
    <property type="entry name" value="PAS"/>
    <property type="match status" value="4"/>
</dbReference>
<protein>
    <recommendedName>
        <fullName evidence="2">histidine kinase</fullName>
        <ecNumber evidence="2">2.7.13.3</ecNumber>
    </recommendedName>
</protein>
<dbReference type="Pfam" id="PF13426">
    <property type="entry name" value="PAS_9"/>
    <property type="match status" value="1"/>
</dbReference>
<dbReference type="InterPro" id="IPR000700">
    <property type="entry name" value="PAS-assoc_C"/>
</dbReference>
<keyword evidence="3" id="KW-0597">Phosphoprotein</keyword>
<dbReference type="InterPro" id="IPR000014">
    <property type="entry name" value="PAS"/>
</dbReference>
<dbReference type="InterPro" id="IPR013767">
    <property type="entry name" value="PAS_fold"/>
</dbReference>
<dbReference type="InterPro" id="IPR004358">
    <property type="entry name" value="Sig_transdc_His_kin-like_C"/>
</dbReference>
<evidence type="ECO:0000256" key="6">
    <source>
        <dbReference type="ARBA" id="ARBA00022777"/>
    </source>
</evidence>
<evidence type="ECO:0000256" key="3">
    <source>
        <dbReference type="ARBA" id="ARBA00022553"/>
    </source>
</evidence>
<dbReference type="PRINTS" id="PR00344">
    <property type="entry name" value="BCTRLSENSOR"/>
</dbReference>
<dbReference type="Proteomes" id="UP000179129">
    <property type="component" value="Unassembled WGS sequence"/>
</dbReference>
<keyword evidence="4" id="KW-0808">Transferase</keyword>
<evidence type="ECO:0000256" key="9">
    <source>
        <dbReference type="SAM" id="Coils"/>
    </source>
</evidence>
<evidence type="ECO:0000256" key="1">
    <source>
        <dbReference type="ARBA" id="ARBA00000085"/>
    </source>
</evidence>
<dbReference type="CDD" id="cd00075">
    <property type="entry name" value="HATPase"/>
    <property type="match status" value="1"/>
</dbReference>
<name>A0A1F5YT37_9BACT</name>
<evidence type="ECO:0000256" key="5">
    <source>
        <dbReference type="ARBA" id="ARBA00022741"/>
    </source>
</evidence>
<feature type="domain" description="PAS" evidence="11">
    <location>
        <begin position="524"/>
        <end position="594"/>
    </location>
</feature>
<accession>A0A1F5YT37</accession>
<dbReference type="NCBIfam" id="TIGR00229">
    <property type="entry name" value="sensory_box"/>
    <property type="match status" value="3"/>
</dbReference>
<feature type="domain" description="PAC" evidence="12">
    <location>
        <begin position="718"/>
        <end position="770"/>
    </location>
</feature>
<evidence type="ECO:0000256" key="8">
    <source>
        <dbReference type="ARBA" id="ARBA00023012"/>
    </source>
</evidence>
<keyword evidence="6" id="KW-0418">Kinase</keyword>
<proteinExistence type="predicted"/>
<evidence type="ECO:0000256" key="2">
    <source>
        <dbReference type="ARBA" id="ARBA00012438"/>
    </source>
</evidence>
<dbReference type="InterPro" id="IPR036097">
    <property type="entry name" value="HisK_dim/P_sf"/>
</dbReference>
<dbReference type="Pfam" id="PF02518">
    <property type="entry name" value="HATPase_c"/>
    <property type="match status" value="1"/>
</dbReference>
<dbReference type="PANTHER" id="PTHR43065:SF10">
    <property type="entry name" value="PEROXIDE STRESS-ACTIVATED HISTIDINE KINASE MAK3"/>
    <property type="match status" value="1"/>
</dbReference>
<dbReference type="PROSITE" id="PS50113">
    <property type="entry name" value="PAC"/>
    <property type="match status" value="1"/>
</dbReference>
<dbReference type="GO" id="GO:0006355">
    <property type="term" value="P:regulation of DNA-templated transcription"/>
    <property type="evidence" value="ECO:0007669"/>
    <property type="project" value="InterPro"/>
</dbReference>
<dbReference type="InterPro" id="IPR013655">
    <property type="entry name" value="PAS_fold_3"/>
</dbReference>
<dbReference type="InterPro" id="IPR035965">
    <property type="entry name" value="PAS-like_dom_sf"/>
</dbReference>
<dbReference type="STRING" id="1817867.A3F83_09415"/>
<dbReference type="EC" id="2.7.13.3" evidence="2"/>
<feature type="domain" description="PAS" evidence="11">
    <location>
        <begin position="647"/>
        <end position="717"/>
    </location>
</feature>
<dbReference type="GO" id="GO:0005524">
    <property type="term" value="F:ATP binding"/>
    <property type="evidence" value="ECO:0007669"/>
    <property type="project" value="UniProtKB-KW"/>
</dbReference>
<dbReference type="PROSITE" id="PS50109">
    <property type="entry name" value="HIS_KIN"/>
    <property type="match status" value="1"/>
</dbReference>
<evidence type="ECO:0000259" key="10">
    <source>
        <dbReference type="PROSITE" id="PS50109"/>
    </source>
</evidence>
<dbReference type="Pfam" id="PF00989">
    <property type="entry name" value="PAS"/>
    <property type="match status" value="1"/>
</dbReference>
<dbReference type="InterPro" id="IPR003594">
    <property type="entry name" value="HATPase_dom"/>
</dbReference>
<evidence type="ECO:0000313" key="13">
    <source>
        <dbReference type="EMBL" id="OGG03378.1"/>
    </source>
</evidence>
<dbReference type="AlphaFoldDB" id="A0A1F5YT37"/>
<dbReference type="PROSITE" id="PS50112">
    <property type="entry name" value="PAS"/>
    <property type="match status" value="3"/>
</dbReference>
<dbReference type="CDD" id="cd00130">
    <property type="entry name" value="PAS"/>
    <property type="match status" value="3"/>
</dbReference>
<dbReference type="Pfam" id="PF08447">
    <property type="entry name" value="PAS_3"/>
    <property type="match status" value="1"/>
</dbReference>
<reference evidence="13 14" key="1">
    <citation type="journal article" date="2016" name="Nat. Commun.">
        <title>Thousands of microbial genomes shed light on interconnected biogeochemical processes in an aquifer system.</title>
        <authorList>
            <person name="Anantharaman K."/>
            <person name="Brown C.T."/>
            <person name="Hug L.A."/>
            <person name="Sharon I."/>
            <person name="Castelle C.J."/>
            <person name="Probst A.J."/>
            <person name="Thomas B.C."/>
            <person name="Singh A."/>
            <person name="Wilkins M.J."/>
            <person name="Karaoz U."/>
            <person name="Brodie E.L."/>
            <person name="Williams K.H."/>
            <person name="Hubbard S.S."/>
            <person name="Banfield J.F."/>
        </authorList>
    </citation>
    <scope>NUCLEOTIDE SEQUENCE [LARGE SCALE GENOMIC DNA]</scope>
</reference>
<keyword evidence="7" id="KW-0067">ATP-binding</keyword>
<dbReference type="EMBL" id="MFIX01000147">
    <property type="protein sequence ID" value="OGG03378.1"/>
    <property type="molecule type" value="Genomic_DNA"/>
</dbReference>
<dbReference type="InterPro" id="IPR005467">
    <property type="entry name" value="His_kinase_dom"/>
</dbReference>
<dbReference type="Gene3D" id="1.10.287.130">
    <property type="match status" value="1"/>
</dbReference>
<dbReference type="SUPFAM" id="SSF55785">
    <property type="entry name" value="PYP-like sensor domain (PAS domain)"/>
    <property type="match status" value="3"/>
</dbReference>
<keyword evidence="5" id="KW-0547">Nucleotide-binding</keyword>
<dbReference type="InterPro" id="IPR036890">
    <property type="entry name" value="HATPase_C_sf"/>
</dbReference>
<feature type="domain" description="Histidine kinase" evidence="10">
    <location>
        <begin position="929"/>
        <end position="1142"/>
    </location>
</feature>
<dbReference type="PANTHER" id="PTHR43065">
    <property type="entry name" value="SENSOR HISTIDINE KINASE"/>
    <property type="match status" value="1"/>
</dbReference>
<dbReference type="SUPFAM" id="SSF55874">
    <property type="entry name" value="ATPase domain of HSP90 chaperone/DNA topoisomerase II/histidine kinase"/>
    <property type="match status" value="1"/>
</dbReference>
<dbReference type="SMART" id="SM00388">
    <property type="entry name" value="HisKA"/>
    <property type="match status" value="1"/>
</dbReference>
<dbReference type="Gene3D" id="3.30.565.10">
    <property type="entry name" value="Histidine kinase-like ATPase, C-terminal domain"/>
    <property type="match status" value="1"/>
</dbReference>
<dbReference type="InterPro" id="IPR003661">
    <property type="entry name" value="HisK_dim/P_dom"/>
</dbReference>
<feature type="coiled-coil region" evidence="9">
    <location>
        <begin position="5"/>
        <end position="49"/>
    </location>
</feature>
<keyword evidence="8" id="KW-0902">Two-component regulatory system</keyword>
<dbReference type="Pfam" id="PF00512">
    <property type="entry name" value="HisKA"/>
    <property type="match status" value="1"/>
</dbReference>
<feature type="domain" description="PAS" evidence="11">
    <location>
        <begin position="398"/>
        <end position="468"/>
    </location>
</feature>
<evidence type="ECO:0000259" key="11">
    <source>
        <dbReference type="PROSITE" id="PS50112"/>
    </source>
</evidence>
<evidence type="ECO:0000313" key="14">
    <source>
        <dbReference type="Proteomes" id="UP000179129"/>
    </source>
</evidence>
<comment type="caution">
    <text evidence="13">The sequence shown here is derived from an EMBL/GenBank/DDBJ whole genome shotgun (WGS) entry which is preliminary data.</text>
</comment>
<keyword evidence="9" id="KW-0175">Coiled coil</keyword>
<dbReference type="GO" id="GO:0000155">
    <property type="term" value="F:phosphorelay sensor kinase activity"/>
    <property type="evidence" value="ECO:0007669"/>
    <property type="project" value="InterPro"/>
</dbReference>
<dbReference type="Gene3D" id="3.30.450.20">
    <property type="entry name" value="PAS domain"/>
    <property type="match status" value="3"/>
</dbReference>